<accession>A0A380MN23</accession>
<organism evidence="1 2">
    <name type="scientific">Streptomyces griseus</name>
    <dbReference type="NCBI Taxonomy" id="1911"/>
    <lineage>
        <taxon>Bacteria</taxon>
        <taxon>Bacillati</taxon>
        <taxon>Actinomycetota</taxon>
        <taxon>Actinomycetes</taxon>
        <taxon>Kitasatosporales</taxon>
        <taxon>Streptomycetaceae</taxon>
        <taxon>Streptomyces</taxon>
    </lineage>
</organism>
<dbReference type="EMBL" id="UHID01000001">
    <property type="protein sequence ID" value="SUO94020.1"/>
    <property type="molecule type" value="Genomic_DNA"/>
</dbReference>
<evidence type="ECO:0000313" key="1">
    <source>
        <dbReference type="EMBL" id="SUO94020.1"/>
    </source>
</evidence>
<reference evidence="1 2" key="1">
    <citation type="submission" date="2018-06" db="EMBL/GenBank/DDBJ databases">
        <authorList>
            <consortium name="Pathogen Informatics"/>
            <person name="Doyle S."/>
        </authorList>
    </citation>
    <scope>NUCLEOTIDE SEQUENCE [LARGE SCALE GENOMIC DNA]</scope>
    <source>
        <strain evidence="1 2">NCTC7807</strain>
    </source>
</reference>
<dbReference type="Proteomes" id="UP000254150">
    <property type="component" value="Unassembled WGS sequence"/>
</dbReference>
<sequence>MMPTAPAKPDLLLDHRGATKTSRESALNYEQARLGVAFHEAAHAVVAMSYGMNITTSEVMAWTPEPGQYAVTGATVVNYHATPAWHFATQCAAGEVAQVQYLMAYGLWTPERALACSAEHDREQAIDVVTECGGQLARHHVPLGGKSWGQVRGMARHRINFLWREIRTTAHAMNDRTVLTGDEIAALTGLTNPRFGGAA</sequence>
<dbReference type="RefSeq" id="WP_115067856.1">
    <property type="nucleotide sequence ID" value="NZ_UHID01000001.1"/>
</dbReference>
<evidence type="ECO:0000313" key="2">
    <source>
        <dbReference type="Proteomes" id="UP000254150"/>
    </source>
</evidence>
<proteinExistence type="predicted"/>
<protein>
    <recommendedName>
        <fullName evidence="3">Peptidase M41 domain-containing protein</fullName>
    </recommendedName>
</protein>
<evidence type="ECO:0008006" key="3">
    <source>
        <dbReference type="Google" id="ProtNLM"/>
    </source>
</evidence>
<gene>
    <name evidence="1" type="ORF">NCTC7807_00659</name>
</gene>
<dbReference type="AlphaFoldDB" id="A0A380MN23"/>
<name>A0A380MN23_STRGR</name>